<name>A0A914YTI0_9BILA</name>
<dbReference type="AlphaFoldDB" id="A0A914YTI0"/>
<evidence type="ECO:0000313" key="2">
    <source>
        <dbReference type="WBParaSite" id="PSU_v2.g3302.t1"/>
    </source>
</evidence>
<organism evidence="1 2">
    <name type="scientific">Panagrolaimus superbus</name>
    <dbReference type="NCBI Taxonomy" id="310955"/>
    <lineage>
        <taxon>Eukaryota</taxon>
        <taxon>Metazoa</taxon>
        <taxon>Ecdysozoa</taxon>
        <taxon>Nematoda</taxon>
        <taxon>Chromadorea</taxon>
        <taxon>Rhabditida</taxon>
        <taxon>Tylenchina</taxon>
        <taxon>Panagrolaimomorpha</taxon>
        <taxon>Panagrolaimoidea</taxon>
        <taxon>Panagrolaimidae</taxon>
        <taxon>Panagrolaimus</taxon>
    </lineage>
</organism>
<protein>
    <submittedName>
        <fullName evidence="2">Uncharacterized protein</fullName>
    </submittedName>
</protein>
<proteinExistence type="predicted"/>
<evidence type="ECO:0000313" key="1">
    <source>
        <dbReference type="Proteomes" id="UP000887577"/>
    </source>
</evidence>
<dbReference type="Proteomes" id="UP000887577">
    <property type="component" value="Unplaced"/>
</dbReference>
<reference evidence="2" key="1">
    <citation type="submission" date="2022-11" db="UniProtKB">
        <authorList>
            <consortium name="WormBaseParasite"/>
        </authorList>
    </citation>
    <scope>IDENTIFICATION</scope>
</reference>
<keyword evidence="1" id="KW-1185">Reference proteome</keyword>
<accession>A0A914YTI0</accession>
<dbReference type="WBParaSite" id="PSU_v2.g3302.t1">
    <property type="protein sequence ID" value="PSU_v2.g3302.t1"/>
    <property type="gene ID" value="PSU_v2.g3302"/>
</dbReference>
<sequence length="154" mass="18255">MTDAINEINNARNFLKGKFEIVRHIIDDLYVIKYPATLMHQRIFESFRVGKRAFNDFVIPKRKELMINKIYLVKQPSGIFSRVVIISFKNEVLLRIWFIDEDKYATVTLDKLRIADGFDELYPIYRPYILEIKVEDVSRKSPDFIWLANGFCSI</sequence>